<dbReference type="GO" id="GO:0050112">
    <property type="term" value="F:inositol 2-dehydrogenase (NAD+) activity"/>
    <property type="evidence" value="ECO:0007669"/>
    <property type="project" value="UniProtKB-EC"/>
</dbReference>
<evidence type="ECO:0000313" key="2">
    <source>
        <dbReference type="EMBL" id="QDT75322.1"/>
    </source>
</evidence>
<dbReference type="Gene3D" id="3.30.360.10">
    <property type="entry name" value="Dihydrodipicolinate Reductase, domain 2"/>
    <property type="match status" value="1"/>
</dbReference>
<dbReference type="NCBIfam" id="TIGR01409">
    <property type="entry name" value="TAT_signal_seq"/>
    <property type="match status" value="1"/>
</dbReference>
<dbReference type="AlphaFoldDB" id="A0A517U3W9"/>
<feature type="domain" description="Gfo/Idh/MocA-like oxidoreductase N-terminal" evidence="1">
    <location>
        <begin position="50"/>
        <end position="192"/>
    </location>
</feature>
<organism evidence="2 3">
    <name type="scientific">Lacipirellula limnantheis</name>
    <dbReference type="NCBI Taxonomy" id="2528024"/>
    <lineage>
        <taxon>Bacteria</taxon>
        <taxon>Pseudomonadati</taxon>
        <taxon>Planctomycetota</taxon>
        <taxon>Planctomycetia</taxon>
        <taxon>Pirellulales</taxon>
        <taxon>Lacipirellulaceae</taxon>
        <taxon>Lacipirellula</taxon>
    </lineage>
</organism>
<keyword evidence="2" id="KW-0560">Oxidoreductase</keyword>
<reference evidence="2 3" key="1">
    <citation type="submission" date="2019-02" db="EMBL/GenBank/DDBJ databases">
        <title>Deep-cultivation of Planctomycetes and their phenomic and genomic characterization uncovers novel biology.</title>
        <authorList>
            <person name="Wiegand S."/>
            <person name="Jogler M."/>
            <person name="Boedeker C."/>
            <person name="Pinto D."/>
            <person name="Vollmers J."/>
            <person name="Rivas-Marin E."/>
            <person name="Kohn T."/>
            <person name="Peeters S.H."/>
            <person name="Heuer A."/>
            <person name="Rast P."/>
            <person name="Oberbeckmann S."/>
            <person name="Bunk B."/>
            <person name="Jeske O."/>
            <person name="Meyerdierks A."/>
            <person name="Storesund J.E."/>
            <person name="Kallscheuer N."/>
            <person name="Luecker S."/>
            <person name="Lage O.M."/>
            <person name="Pohl T."/>
            <person name="Merkel B.J."/>
            <person name="Hornburger P."/>
            <person name="Mueller R.-W."/>
            <person name="Bruemmer F."/>
            <person name="Labrenz M."/>
            <person name="Spormann A.M."/>
            <person name="Op den Camp H."/>
            <person name="Overmann J."/>
            <person name="Amann R."/>
            <person name="Jetten M.S.M."/>
            <person name="Mascher T."/>
            <person name="Medema M.H."/>
            <person name="Devos D.P."/>
            <person name="Kaster A.-K."/>
            <person name="Ovreas L."/>
            <person name="Rohde M."/>
            <person name="Galperin M.Y."/>
            <person name="Jogler C."/>
        </authorList>
    </citation>
    <scope>NUCLEOTIDE SEQUENCE [LARGE SCALE GENOMIC DNA]</scope>
    <source>
        <strain evidence="2 3">I41</strain>
    </source>
</reference>
<dbReference type="PROSITE" id="PS51318">
    <property type="entry name" value="TAT"/>
    <property type="match status" value="1"/>
</dbReference>
<evidence type="ECO:0000313" key="3">
    <source>
        <dbReference type="Proteomes" id="UP000317909"/>
    </source>
</evidence>
<dbReference type="InterPro" id="IPR050463">
    <property type="entry name" value="Gfo/Idh/MocA_oxidrdct_glycsds"/>
</dbReference>
<sequence>MSDQTSPNSPAGHSRRQFIKGASAVVAGGAVLGLNQRIARSAHVGGSDEIKIGLIGCGGRGRAAAAQALETKGKVTLWSVGDAFADNMQGTLDALTKQVGENAGNKDSLFYESRVECPSERQFVGFDAYKGVIDSGVDLVILATPPGFRPIHFEAAVEADKHIFAEKPVAVDGPGVRRFLAANEVAKAKNLMVAIGLQRRHDQRYVEAIEKIHAGDIGEIPLTRVYWNGGGLWVRPRKPEQTEMEYQMRNWYYFNWLCGDHIVEQHIHNLDIGNWIRNKLPVEAHGLGGRQVRTGKDYGEIFDHHAVEYTYDDGTKMMSQCCHIDGSWSAVDEHAHGCKGIAHLDDGRGPEIITADGKWRSKAKKVDNHHQEHHDMFAALRRGEIYNEGDNGAHATMTAILGRMATYSGKKITWDEALNSTLDLSPKKYAFDADPPVLPGKDGFYAIAVPGVTDVLNG</sequence>
<dbReference type="RefSeq" id="WP_145434986.1">
    <property type="nucleotide sequence ID" value="NZ_CP036339.1"/>
</dbReference>
<dbReference type="SUPFAM" id="SSF51735">
    <property type="entry name" value="NAD(P)-binding Rossmann-fold domains"/>
    <property type="match status" value="1"/>
</dbReference>
<dbReference type="EC" id="1.1.1.18" evidence="2"/>
<keyword evidence="3" id="KW-1185">Reference proteome</keyword>
<name>A0A517U3W9_9BACT</name>
<dbReference type="EMBL" id="CP036339">
    <property type="protein sequence ID" value="QDT75322.1"/>
    <property type="molecule type" value="Genomic_DNA"/>
</dbReference>
<evidence type="ECO:0000259" key="1">
    <source>
        <dbReference type="Pfam" id="PF01408"/>
    </source>
</evidence>
<dbReference type="Gene3D" id="3.40.50.720">
    <property type="entry name" value="NAD(P)-binding Rossmann-like Domain"/>
    <property type="match status" value="1"/>
</dbReference>
<dbReference type="InterPro" id="IPR019546">
    <property type="entry name" value="TAT_signal_bac_arc"/>
</dbReference>
<dbReference type="PANTHER" id="PTHR43818:SF5">
    <property type="entry name" value="OXIDOREDUCTASE FAMILY PROTEIN"/>
    <property type="match status" value="1"/>
</dbReference>
<dbReference type="InterPro" id="IPR000683">
    <property type="entry name" value="Gfo/Idh/MocA-like_OxRdtase_N"/>
</dbReference>
<dbReference type="OrthoDB" id="253515at2"/>
<dbReference type="KEGG" id="llh:I41_45320"/>
<protein>
    <submittedName>
        <fullName evidence="2">Inositol 2-dehydrogenase</fullName>
        <ecNumber evidence="2">1.1.1.18</ecNumber>
    </submittedName>
</protein>
<proteinExistence type="predicted"/>
<dbReference type="Proteomes" id="UP000317909">
    <property type="component" value="Chromosome"/>
</dbReference>
<accession>A0A517U3W9</accession>
<dbReference type="Pfam" id="PF01408">
    <property type="entry name" value="GFO_IDH_MocA"/>
    <property type="match status" value="1"/>
</dbReference>
<dbReference type="InterPro" id="IPR036291">
    <property type="entry name" value="NAD(P)-bd_dom_sf"/>
</dbReference>
<gene>
    <name evidence="2" type="primary">idhA_2</name>
    <name evidence="2" type="ORF">I41_45320</name>
</gene>
<dbReference type="PANTHER" id="PTHR43818">
    <property type="entry name" value="BCDNA.GH03377"/>
    <property type="match status" value="1"/>
</dbReference>
<dbReference type="InterPro" id="IPR006311">
    <property type="entry name" value="TAT_signal"/>
</dbReference>
<dbReference type="GO" id="GO:0000166">
    <property type="term" value="F:nucleotide binding"/>
    <property type="evidence" value="ECO:0007669"/>
    <property type="project" value="InterPro"/>
</dbReference>
<dbReference type="SUPFAM" id="SSF55347">
    <property type="entry name" value="Glyceraldehyde-3-phosphate dehydrogenase-like, C-terminal domain"/>
    <property type="match status" value="1"/>
</dbReference>